<dbReference type="PANTHER" id="PTHR21004:SF0">
    <property type="entry name" value="PEROXISOMAL LEADER PEPTIDE-PROCESSING PROTEASE"/>
    <property type="match status" value="1"/>
</dbReference>
<dbReference type="GO" id="GO:0005777">
    <property type="term" value="C:peroxisome"/>
    <property type="evidence" value="ECO:0007669"/>
    <property type="project" value="InterPro"/>
</dbReference>
<evidence type="ECO:0000313" key="2">
    <source>
        <dbReference type="Proteomes" id="UP000244005"/>
    </source>
</evidence>
<dbReference type="InterPro" id="IPR039245">
    <property type="entry name" value="TYSND1/DEG15"/>
</dbReference>
<dbReference type="OrthoDB" id="17845at2759"/>
<accession>A0A2R6VWX2</accession>
<organism evidence="1 2">
    <name type="scientific">Marchantia polymorpha</name>
    <name type="common">Common liverwort</name>
    <name type="synonym">Marchantia aquatica</name>
    <dbReference type="NCBI Taxonomy" id="3197"/>
    <lineage>
        <taxon>Eukaryota</taxon>
        <taxon>Viridiplantae</taxon>
        <taxon>Streptophyta</taxon>
        <taxon>Embryophyta</taxon>
        <taxon>Marchantiophyta</taxon>
        <taxon>Marchantiopsida</taxon>
        <taxon>Marchantiidae</taxon>
        <taxon>Marchantiales</taxon>
        <taxon>Marchantiaceae</taxon>
        <taxon>Marchantia</taxon>
    </lineage>
</organism>
<keyword evidence="2" id="KW-1185">Reference proteome</keyword>
<dbReference type="PANTHER" id="PTHR21004">
    <property type="entry name" value="SERINE PROTEASE-RELATED"/>
    <property type="match status" value="1"/>
</dbReference>
<gene>
    <name evidence="1" type="ORF">MARPO_YB0048</name>
</gene>
<reference evidence="1" key="1">
    <citation type="submission" date="2017-12" db="EMBL/GenBank/DDBJ databases">
        <title>WGS assembly of Marchantia polymorpha.</title>
        <authorList>
            <person name="Bowman J.L."/>
            <person name="Kohchi T."/>
            <person name="Yamato K.T."/>
            <person name="Jenkins J."/>
            <person name="Shu S."/>
            <person name="Ishizaki K."/>
            <person name="Yamaoka S."/>
            <person name="Nishihama R."/>
            <person name="Nakamura Y."/>
            <person name="Berger F."/>
            <person name="Adam C."/>
            <person name="Aki S.S."/>
            <person name="Althoff F."/>
            <person name="Araki T."/>
            <person name="Arteaga-Vazquez M.A."/>
            <person name="Balasubrmanian S."/>
            <person name="Bauer D."/>
            <person name="Boehm C.R."/>
            <person name="Briginshaw L."/>
            <person name="Caballero-Perez J."/>
            <person name="Catarino B."/>
            <person name="Chen F."/>
            <person name="Chiyoda S."/>
            <person name="Chovatia M."/>
            <person name="Davies K.M."/>
            <person name="Delmans M."/>
            <person name="Demura T."/>
            <person name="Dierschke T."/>
            <person name="Dolan L."/>
            <person name="Dorantes-Acosta A.E."/>
            <person name="Eklund D.M."/>
            <person name="Florent S.N."/>
            <person name="Flores-Sandoval E."/>
            <person name="Fujiyama A."/>
            <person name="Fukuzawa H."/>
            <person name="Galik B."/>
            <person name="Grimanelli D."/>
            <person name="Grimwood J."/>
            <person name="Grossniklaus U."/>
            <person name="Hamada T."/>
            <person name="Haseloff J."/>
            <person name="Hetherington A.J."/>
            <person name="Higo A."/>
            <person name="Hirakawa Y."/>
            <person name="Hundley H.N."/>
            <person name="Ikeda Y."/>
            <person name="Inoue K."/>
            <person name="Inoue S."/>
            <person name="Ishida S."/>
            <person name="Jia Q."/>
            <person name="Kakita M."/>
            <person name="Kanazawa T."/>
            <person name="Kawai Y."/>
            <person name="Kawashima T."/>
            <person name="Kennedy M."/>
            <person name="Kinose K."/>
            <person name="Kinoshita T."/>
            <person name="Kohara Y."/>
            <person name="Koide E."/>
            <person name="Komatsu K."/>
            <person name="Kopischke S."/>
            <person name="Kubo M."/>
            <person name="Kyozuka J."/>
            <person name="Lagercrantz U."/>
            <person name="Lin S.S."/>
            <person name="Lindquist E."/>
            <person name="Lipzen A.M."/>
            <person name="Lu C."/>
            <person name="Luna E.D."/>
            <person name="Martienssen R.A."/>
            <person name="Minamino N."/>
            <person name="Mizutani M."/>
            <person name="Mizutani M."/>
            <person name="Mochizuki N."/>
            <person name="Monte I."/>
            <person name="Mosher R."/>
            <person name="Nagasaki H."/>
            <person name="Nakagami H."/>
            <person name="Naramoto S."/>
            <person name="Nishitani K."/>
            <person name="Ohtani M."/>
            <person name="Okamoto T."/>
            <person name="Okumura M."/>
            <person name="Phillips J."/>
            <person name="Pollak B."/>
            <person name="Reinders A."/>
            <person name="Roevekamp M."/>
            <person name="Sano R."/>
            <person name="Sawa S."/>
            <person name="Schmid M.W."/>
            <person name="Shirakawa M."/>
            <person name="Solano R."/>
            <person name="Spunde A."/>
            <person name="Suetsugu N."/>
            <person name="Sugano S."/>
            <person name="Sugiyama A."/>
            <person name="Sun R."/>
            <person name="Suzuki Y."/>
            <person name="Takenaka M."/>
            <person name="Takezawa D."/>
            <person name="Tomogane H."/>
            <person name="Tsuzuki M."/>
            <person name="Ueda T."/>
            <person name="Umeda M."/>
            <person name="Ward J.M."/>
            <person name="Watanabe Y."/>
            <person name="Yazaki K."/>
            <person name="Yokoyama R."/>
            <person name="Yoshitake Y."/>
            <person name="Yotsui I."/>
            <person name="Zachgo S."/>
            <person name="Schmutz J."/>
        </authorList>
    </citation>
    <scope>NUCLEOTIDE SEQUENCE [LARGE SCALE GENOMIC DNA]</scope>
    <source>
        <strain evidence="1">Tak-1</strain>
    </source>
</reference>
<evidence type="ECO:0000313" key="1">
    <source>
        <dbReference type="EMBL" id="PTQ26107.1"/>
    </source>
</evidence>
<dbReference type="GO" id="GO:0004252">
    <property type="term" value="F:serine-type endopeptidase activity"/>
    <property type="evidence" value="ECO:0007669"/>
    <property type="project" value="InterPro"/>
</dbReference>
<dbReference type="Proteomes" id="UP000244005">
    <property type="component" value="Chromosome Y"/>
</dbReference>
<dbReference type="GO" id="GO:0016485">
    <property type="term" value="P:protein processing"/>
    <property type="evidence" value="ECO:0007669"/>
    <property type="project" value="InterPro"/>
</dbReference>
<sequence>MQAKWKEYQRIRIRLDHQQVRSWHEAKAIYVSQGPLDIALFQLVSAPPGLCPIIPEKTCPPSGSSAIIIGHGLFGPRAELCPSVSSGVVARVVKAETRSLSDSLVPENVEANSLGPAMLQTTIAQLHHRQPAEVYKQIPNPTFPTNLFP</sequence>
<proteinExistence type="predicted"/>
<protein>
    <submittedName>
        <fullName evidence="1">Uncharacterized protein</fullName>
    </submittedName>
</protein>
<dbReference type="AlphaFoldDB" id="A0A2R6VWX2"/>
<name>A0A2R6VWX2_MARPO</name>
<dbReference type="EMBL" id="KZ772945">
    <property type="protein sequence ID" value="PTQ26107.1"/>
    <property type="molecule type" value="Genomic_DNA"/>
</dbReference>